<protein>
    <submittedName>
        <fullName evidence="3">SDR family oxidoreductase</fullName>
        <ecNumber evidence="3">1.-.-.-</ecNumber>
    </submittedName>
</protein>
<gene>
    <name evidence="3" type="ORF">RT717_00620</name>
</gene>
<sequence>MQLKGKTAIVTGATSGMGRAIALAYAKEGANVVASGRKETAGRALVDEIKGQAGKAIFVKGDVADPAVNEALVKRALSEFGQLDIVCTNAGDLGLGKVTELPIEFWQRTLDVNLSSVFYLLKYALPEMIKQPGASVVVNASIAAFKFFPNHPAYCASKAGLVALARQVAVDYSPNVRVNIMCPGPVDTPLIHDSAKAFPDPATAVENAGKSTLLQRLGQPGDIASLALFLASDASSWMTGAVIPIDGGVLTGAK</sequence>
<dbReference type="Proteomes" id="UP001302349">
    <property type="component" value="Chromosome"/>
</dbReference>
<dbReference type="InterPro" id="IPR036291">
    <property type="entry name" value="NAD(P)-bd_dom_sf"/>
</dbReference>
<accession>A0ABZ0IQ07</accession>
<dbReference type="PRINTS" id="PR00081">
    <property type="entry name" value="GDHRDH"/>
</dbReference>
<dbReference type="RefSeq" id="WP_317489810.1">
    <property type="nucleotide sequence ID" value="NZ_CP136051.1"/>
</dbReference>
<name>A0ABZ0IQ07_9BACT</name>
<dbReference type="PROSITE" id="PS00061">
    <property type="entry name" value="ADH_SHORT"/>
    <property type="match status" value="1"/>
</dbReference>
<keyword evidence="2 3" id="KW-0560">Oxidoreductase</keyword>
<dbReference type="GO" id="GO:0016491">
    <property type="term" value="F:oxidoreductase activity"/>
    <property type="evidence" value="ECO:0007669"/>
    <property type="project" value="UniProtKB-KW"/>
</dbReference>
<dbReference type="SUPFAM" id="SSF51735">
    <property type="entry name" value="NAD(P)-binding Rossmann-fold domains"/>
    <property type="match status" value="1"/>
</dbReference>
<dbReference type="Gene3D" id="3.40.50.720">
    <property type="entry name" value="NAD(P)-binding Rossmann-like Domain"/>
    <property type="match status" value="1"/>
</dbReference>
<dbReference type="NCBIfam" id="NF005559">
    <property type="entry name" value="PRK07231.1"/>
    <property type="match status" value="1"/>
</dbReference>
<proteinExistence type="inferred from homology"/>
<organism evidence="3 4">
    <name type="scientific">Imperialibacter roseus</name>
    <dbReference type="NCBI Taxonomy" id="1324217"/>
    <lineage>
        <taxon>Bacteria</taxon>
        <taxon>Pseudomonadati</taxon>
        <taxon>Bacteroidota</taxon>
        <taxon>Cytophagia</taxon>
        <taxon>Cytophagales</taxon>
        <taxon>Flammeovirgaceae</taxon>
        <taxon>Imperialibacter</taxon>
    </lineage>
</organism>
<dbReference type="EC" id="1.-.-.-" evidence="3"/>
<keyword evidence="4" id="KW-1185">Reference proteome</keyword>
<dbReference type="Pfam" id="PF13561">
    <property type="entry name" value="adh_short_C2"/>
    <property type="match status" value="1"/>
</dbReference>
<evidence type="ECO:0000313" key="4">
    <source>
        <dbReference type="Proteomes" id="UP001302349"/>
    </source>
</evidence>
<dbReference type="InterPro" id="IPR020904">
    <property type="entry name" value="Sc_DH/Rdtase_CS"/>
</dbReference>
<evidence type="ECO:0000256" key="1">
    <source>
        <dbReference type="ARBA" id="ARBA00006484"/>
    </source>
</evidence>
<evidence type="ECO:0000313" key="3">
    <source>
        <dbReference type="EMBL" id="WOK07123.1"/>
    </source>
</evidence>
<dbReference type="PANTHER" id="PTHR24321:SF8">
    <property type="entry name" value="ESTRADIOL 17-BETA-DEHYDROGENASE 8-RELATED"/>
    <property type="match status" value="1"/>
</dbReference>
<reference evidence="3 4" key="1">
    <citation type="journal article" date="2023" name="Microbiol. Resour. Announc.">
        <title>Complete Genome Sequence of Imperialibacter roseus strain P4T.</title>
        <authorList>
            <person name="Tizabi D.R."/>
            <person name="Bachvaroff T."/>
            <person name="Hill R.T."/>
        </authorList>
    </citation>
    <scope>NUCLEOTIDE SEQUENCE [LARGE SCALE GENOMIC DNA]</scope>
    <source>
        <strain evidence="3 4">P4T</strain>
    </source>
</reference>
<evidence type="ECO:0000256" key="2">
    <source>
        <dbReference type="ARBA" id="ARBA00023002"/>
    </source>
</evidence>
<comment type="similarity">
    <text evidence="1">Belongs to the short-chain dehydrogenases/reductases (SDR) family.</text>
</comment>
<dbReference type="EMBL" id="CP136051">
    <property type="protein sequence ID" value="WOK07123.1"/>
    <property type="molecule type" value="Genomic_DNA"/>
</dbReference>
<dbReference type="InterPro" id="IPR002347">
    <property type="entry name" value="SDR_fam"/>
</dbReference>
<dbReference type="CDD" id="cd05233">
    <property type="entry name" value="SDR_c"/>
    <property type="match status" value="1"/>
</dbReference>
<dbReference type="PANTHER" id="PTHR24321">
    <property type="entry name" value="DEHYDROGENASES, SHORT CHAIN"/>
    <property type="match status" value="1"/>
</dbReference>